<feature type="region of interest" description="Disordered" evidence="4">
    <location>
        <begin position="389"/>
        <end position="409"/>
    </location>
</feature>
<dbReference type="PANTHER" id="PTHR47640:SF10">
    <property type="entry name" value="TRNA SELENOCYSTEINE 1-ASSOCIATED PROTEIN 1-RELATED"/>
    <property type="match status" value="1"/>
</dbReference>
<dbReference type="AlphaFoldDB" id="A0A9P6H4Z8"/>
<dbReference type="SMART" id="SM00360">
    <property type="entry name" value="RRM"/>
    <property type="match status" value="2"/>
</dbReference>
<evidence type="ECO:0000259" key="5">
    <source>
        <dbReference type="PROSITE" id="PS50102"/>
    </source>
</evidence>
<protein>
    <recommendedName>
        <fullName evidence="5">RRM domain-containing protein</fullName>
    </recommendedName>
</protein>
<dbReference type="GO" id="GO:0005829">
    <property type="term" value="C:cytosol"/>
    <property type="evidence" value="ECO:0007669"/>
    <property type="project" value="TreeGrafter"/>
</dbReference>
<feature type="compositionally biased region" description="Polar residues" evidence="4">
    <location>
        <begin position="789"/>
        <end position="798"/>
    </location>
</feature>
<dbReference type="GO" id="GO:0003729">
    <property type="term" value="F:mRNA binding"/>
    <property type="evidence" value="ECO:0007669"/>
    <property type="project" value="InterPro"/>
</dbReference>
<sequence>MLNRTQFNTPGLFSPTNHHHHLPSSPPLLPDPLSNGFSFNDREPKLLRLPSQSNPPLIGQQSSSSQFVAQALHHPLTSLWWGDLELWMDEEYVKQVCNMKNWDPVSIKVPRPPLDPITGQQANNPGFCFLTFSSQAQAASVLGEITNSPAPVIMPNSTKPFVLNWASSVPASPPTLSLPMATQNHPSAHLQQQPNFTKEYSIFVGDLAPEVSNSDLVAVFRNPVLGLRNDREPRFIRPFLSCKSAKIMLDPVTGVSRGYGFVRFTEESDQQRALIEMHGLYCLSRPMRISPATAKHKGQQATVPAFSPSSQFASPDLQSTLSLPPMPTPMTTQSISGPLATSSTPTSGSNNSLHTASGSISSVPSLSSNSSTTTLSTVSDEIIKSQNVVNPLLGSPPPHLASRKSPANSNGVNSITSTFAAQQVQDISSSQTSVLSEEFSKHHAQARAILSNLIGPNGEQLSSSDPYNTTVFVGGLSPLISEDTLRTFFAPFGDIHYVKVPAGKNCGFVQFIRKPDAERAIEKMQGFPIGGSRIRLSWGRSQYKAAQAAAQAAQTAAMQTHYQQPPMQTPSPPAPQQQAQPNITGEQAIEILQKLGLANLLSQQNLASDSGIIGRLNPPPGGGGIPFRDDESVRSSVDMFPPYRNQGVGPIEAPGLRPPIPTSFSPFSPDLRMHVDDRKTTQEPVGIRSNKSFSPAIGENPSNLPLSGKASPVGSGSGSRTGTGATTPRYGPFFDASANQFFPRSSSRQDNNTSSHRDSPTRALSPGRSEFDGQDPIHDLNGTLASLDLDNSNTQSVPTFRKAVGSPTGSTSS</sequence>
<dbReference type="SUPFAM" id="SSF54928">
    <property type="entry name" value="RNA-binding domain, RBD"/>
    <property type="match status" value="1"/>
</dbReference>
<dbReference type="Proteomes" id="UP000736335">
    <property type="component" value="Unassembled WGS sequence"/>
</dbReference>
<feature type="region of interest" description="Disordered" evidence="4">
    <location>
        <begin position="677"/>
        <end position="813"/>
    </location>
</feature>
<reference evidence="6" key="2">
    <citation type="submission" date="2020-11" db="EMBL/GenBank/DDBJ databases">
        <authorList>
            <consortium name="DOE Joint Genome Institute"/>
            <person name="Kuo A."/>
            <person name="Miyauchi S."/>
            <person name="Kiss E."/>
            <person name="Drula E."/>
            <person name="Kohler A."/>
            <person name="Sanchez-Garcia M."/>
            <person name="Andreopoulos B."/>
            <person name="Barry K.W."/>
            <person name="Bonito G."/>
            <person name="Buee M."/>
            <person name="Carver A."/>
            <person name="Chen C."/>
            <person name="Cichocki N."/>
            <person name="Clum A."/>
            <person name="Culley D."/>
            <person name="Crous P.W."/>
            <person name="Fauchery L."/>
            <person name="Girlanda M."/>
            <person name="Hayes R."/>
            <person name="Keri Z."/>
            <person name="Labutti K."/>
            <person name="Lipzen A."/>
            <person name="Lombard V."/>
            <person name="Magnuson J."/>
            <person name="Maillard F."/>
            <person name="Morin E."/>
            <person name="Murat C."/>
            <person name="Nolan M."/>
            <person name="Ohm R."/>
            <person name="Pangilinan J."/>
            <person name="Pereira M."/>
            <person name="Perotto S."/>
            <person name="Peter M."/>
            <person name="Riley R."/>
            <person name="Sitrit Y."/>
            <person name="Stielow B."/>
            <person name="Szollosi G."/>
            <person name="Zifcakova L."/>
            <person name="Stursova M."/>
            <person name="Spatafora J.W."/>
            <person name="Tedersoo L."/>
            <person name="Vaario L.-M."/>
            <person name="Yamada A."/>
            <person name="Yan M."/>
            <person name="Wang P."/>
            <person name="Xu J."/>
            <person name="Bruns T."/>
            <person name="Baldrian P."/>
            <person name="Vilgalys R."/>
            <person name="Henrissat B."/>
            <person name="Grigoriev I.V."/>
            <person name="Hibbett D."/>
            <person name="Nagy L.G."/>
            <person name="Martin F.M."/>
        </authorList>
    </citation>
    <scope>NUCLEOTIDE SEQUENCE</scope>
    <source>
        <strain evidence="6">UH-Tt-Lm1</strain>
    </source>
</reference>
<evidence type="ECO:0000256" key="3">
    <source>
        <dbReference type="PROSITE-ProRule" id="PRU00176"/>
    </source>
</evidence>
<feature type="region of interest" description="Disordered" evidence="4">
    <location>
        <begin position="292"/>
        <end position="373"/>
    </location>
</feature>
<proteinExistence type="predicted"/>
<dbReference type="OrthoDB" id="446113at2759"/>
<feature type="compositionally biased region" description="Low complexity" evidence="4">
    <location>
        <begin position="341"/>
        <end position="373"/>
    </location>
</feature>
<feature type="compositionally biased region" description="Basic and acidic residues" evidence="4">
    <location>
        <begin position="769"/>
        <end position="778"/>
    </location>
</feature>
<evidence type="ECO:0000256" key="1">
    <source>
        <dbReference type="ARBA" id="ARBA00022737"/>
    </source>
</evidence>
<comment type="caution">
    <text evidence="6">The sequence shown here is derived from an EMBL/GenBank/DDBJ whole genome shotgun (WGS) entry which is preliminary data.</text>
</comment>
<feature type="compositionally biased region" description="Low complexity" evidence="4">
    <location>
        <begin position="556"/>
        <end position="566"/>
    </location>
</feature>
<reference evidence="6" key="1">
    <citation type="journal article" date="2020" name="Nat. Commun.">
        <title>Large-scale genome sequencing of mycorrhizal fungi provides insights into the early evolution of symbiotic traits.</title>
        <authorList>
            <person name="Miyauchi S."/>
            <person name="Kiss E."/>
            <person name="Kuo A."/>
            <person name="Drula E."/>
            <person name="Kohler A."/>
            <person name="Sanchez-Garcia M."/>
            <person name="Morin E."/>
            <person name="Andreopoulos B."/>
            <person name="Barry K.W."/>
            <person name="Bonito G."/>
            <person name="Buee M."/>
            <person name="Carver A."/>
            <person name="Chen C."/>
            <person name="Cichocki N."/>
            <person name="Clum A."/>
            <person name="Culley D."/>
            <person name="Crous P.W."/>
            <person name="Fauchery L."/>
            <person name="Girlanda M."/>
            <person name="Hayes R.D."/>
            <person name="Keri Z."/>
            <person name="LaButti K."/>
            <person name="Lipzen A."/>
            <person name="Lombard V."/>
            <person name="Magnuson J."/>
            <person name="Maillard F."/>
            <person name="Murat C."/>
            <person name="Nolan M."/>
            <person name="Ohm R.A."/>
            <person name="Pangilinan J."/>
            <person name="Pereira M.F."/>
            <person name="Perotto S."/>
            <person name="Peter M."/>
            <person name="Pfister S."/>
            <person name="Riley R."/>
            <person name="Sitrit Y."/>
            <person name="Stielow J.B."/>
            <person name="Szollosi G."/>
            <person name="Zifcakova L."/>
            <person name="Stursova M."/>
            <person name="Spatafora J.W."/>
            <person name="Tedersoo L."/>
            <person name="Vaario L.M."/>
            <person name="Yamada A."/>
            <person name="Yan M."/>
            <person name="Wang P."/>
            <person name="Xu J."/>
            <person name="Bruns T."/>
            <person name="Baldrian P."/>
            <person name="Vilgalys R."/>
            <person name="Dunand C."/>
            <person name="Henrissat B."/>
            <person name="Grigoriev I.V."/>
            <person name="Hibbett D."/>
            <person name="Nagy L.G."/>
            <person name="Martin F.M."/>
        </authorList>
    </citation>
    <scope>NUCLEOTIDE SEQUENCE</scope>
    <source>
        <strain evidence="6">UH-Tt-Lm1</strain>
    </source>
</reference>
<gene>
    <name evidence="6" type="ORF">BJ322DRAFT_1101769</name>
</gene>
<feature type="domain" description="RRM" evidence="5">
    <location>
        <begin position="469"/>
        <end position="541"/>
    </location>
</feature>
<organism evidence="6 7">
    <name type="scientific">Thelephora terrestris</name>
    <dbReference type="NCBI Taxonomy" id="56493"/>
    <lineage>
        <taxon>Eukaryota</taxon>
        <taxon>Fungi</taxon>
        <taxon>Dikarya</taxon>
        <taxon>Basidiomycota</taxon>
        <taxon>Agaricomycotina</taxon>
        <taxon>Agaricomycetes</taxon>
        <taxon>Thelephorales</taxon>
        <taxon>Thelephoraceae</taxon>
        <taxon>Thelephora</taxon>
    </lineage>
</organism>
<feature type="compositionally biased region" description="Polar residues" evidence="4">
    <location>
        <begin position="1"/>
        <end position="11"/>
    </location>
</feature>
<dbReference type="Gene3D" id="3.30.70.330">
    <property type="match status" value="3"/>
</dbReference>
<dbReference type="CDD" id="cd12346">
    <property type="entry name" value="RRM3_NGR1_NAM8_like"/>
    <property type="match status" value="1"/>
</dbReference>
<feature type="compositionally biased region" description="Polar residues" evidence="4">
    <location>
        <begin position="737"/>
        <end position="754"/>
    </location>
</feature>
<dbReference type="EMBL" id="WIUZ02000019">
    <property type="protein sequence ID" value="KAF9779613.1"/>
    <property type="molecule type" value="Genomic_DNA"/>
</dbReference>
<keyword evidence="7" id="KW-1185">Reference proteome</keyword>
<dbReference type="PANTHER" id="PTHR47640">
    <property type="entry name" value="TRNA SELENOCYSTEINE 1-ASSOCIATED PROTEIN 1-RELATED-RELATED"/>
    <property type="match status" value="1"/>
</dbReference>
<keyword evidence="2 3" id="KW-0694">RNA-binding</keyword>
<dbReference type="InterPro" id="IPR035979">
    <property type="entry name" value="RBD_domain_sf"/>
</dbReference>
<feature type="compositionally biased region" description="Low complexity" evidence="4">
    <location>
        <begin position="304"/>
        <end position="334"/>
    </location>
</feature>
<evidence type="ECO:0000256" key="4">
    <source>
        <dbReference type="SAM" id="MobiDB-lite"/>
    </source>
</evidence>
<name>A0A9P6H4Z8_9AGAM</name>
<keyword evidence="1" id="KW-0677">Repeat</keyword>
<dbReference type="Pfam" id="PF00076">
    <property type="entry name" value="RRM_1"/>
    <property type="match status" value="2"/>
</dbReference>
<dbReference type="InterPro" id="IPR012677">
    <property type="entry name" value="Nucleotide-bd_a/b_plait_sf"/>
</dbReference>
<evidence type="ECO:0000313" key="7">
    <source>
        <dbReference type="Proteomes" id="UP000736335"/>
    </source>
</evidence>
<feature type="domain" description="RRM" evidence="5">
    <location>
        <begin position="200"/>
        <end position="294"/>
    </location>
</feature>
<feature type="region of interest" description="Disordered" evidence="4">
    <location>
        <begin position="1"/>
        <end position="35"/>
    </location>
</feature>
<dbReference type="InterPro" id="IPR050825">
    <property type="entry name" value="RBM42_RBP45_47-like"/>
</dbReference>
<accession>A0A9P6H4Z8</accession>
<dbReference type="PROSITE" id="PS50102">
    <property type="entry name" value="RRM"/>
    <property type="match status" value="2"/>
</dbReference>
<evidence type="ECO:0000313" key="6">
    <source>
        <dbReference type="EMBL" id="KAF9779613.1"/>
    </source>
</evidence>
<feature type="region of interest" description="Disordered" evidence="4">
    <location>
        <begin position="556"/>
        <end position="581"/>
    </location>
</feature>
<evidence type="ECO:0000256" key="2">
    <source>
        <dbReference type="ARBA" id="ARBA00022884"/>
    </source>
</evidence>
<dbReference type="InterPro" id="IPR000504">
    <property type="entry name" value="RRM_dom"/>
</dbReference>